<reference evidence="10 11" key="1">
    <citation type="submission" date="2024-04" db="EMBL/GenBank/DDBJ databases">
        <title>Novel species of the genus Ideonella isolated from streams.</title>
        <authorList>
            <person name="Lu H."/>
        </authorList>
    </citation>
    <scope>NUCLEOTIDE SEQUENCE [LARGE SCALE GENOMIC DNA]</scope>
    <source>
        <strain evidence="10 11">DXS22W</strain>
    </source>
</reference>
<keyword evidence="5" id="KW-0547">Nucleotide-binding</keyword>
<dbReference type="Gene3D" id="3.30.565.10">
    <property type="entry name" value="Histidine kinase-like ATPase, C-terminal domain"/>
    <property type="match status" value="1"/>
</dbReference>
<dbReference type="PROSITE" id="PS50109">
    <property type="entry name" value="HIS_KIN"/>
    <property type="match status" value="1"/>
</dbReference>
<feature type="transmembrane region" description="Helical" evidence="8">
    <location>
        <begin position="87"/>
        <end position="109"/>
    </location>
</feature>
<keyword evidence="3" id="KW-0808">Transferase</keyword>
<dbReference type="Pfam" id="PF02518">
    <property type="entry name" value="HATPase_c"/>
    <property type="match status" value="1"/>
</dbReference>
<evidence type="ECO:0000256" key="5">
    <source>
        <dbReference type="ARBA" id="ARBA00022741"/>
    </source>
</evidence>
<dbReference type="InterPro" id="IPR005467">
    <property type="entry name" value="His_kinase_dom"/>
</dbReference>
<dbReference type="InterPro" id="IPR004358">
    <property type="entry name" value="Sig_transdc_His_kin-like_C"/>
</dbReference>
<sequence length="473" mass="51837">MSLANTLQQYVLHGFCLSWNPPLLLLHVASDGIIALAYATIPVMLIRLVRQRKDLQFSWVFVLFGAFILACGATHAMGLWTVWNPDYLAAGLVKAFTALVSVGTALALWPLIPKAIALPGPAQWEAVHQDLRRQVDERHRAETQVRLLNAGLEARVRERTAELEQANQRLSLLHAELEQRVKDRTRELEAAQAALVDSARQAGMAEIATNVLHNVGNVLNSLNVSTGLLAQRLRQSKLPGLGKSVDMLAAQAADLPRFFAEDPKARMLPDYLGRLNAALQQEQREAQTELDQMSRSIDHLKDIVATQQTYAGARQMVALARVQDLVDDALRMNAGALSRHHITVEKVIADLPELPLDRHRVLQILVNLIGNAKQAMDAAEARGHSLRIAAALDDEGRLQLSVQDQGDGIAPENLQRIFLHGFTTRADGHGFGLHSCILAAREMGGELRVHSDGVGHGATFTLVLPVQGVEVGR</sequence>
<evidence type="ECO:0000313" key="11">
    <source>
        <dbReference type="Proteomes" id="UP001365405"/>
    </source>
</evidence>
<name>A0ABU9CJ64_9BURK</name>
<keyword evidence="8" id="KW-1133">Transmembrane helix</keyword>
<dbReference type="SMART" id="SM00387">
    <property type="entry name" value="HATPase_c"/>
    <property type="match status" value="1"/>
</dbReference>
<feature type="coiled-coil region" evidence="7">
    <location>
        <begin position="272"/>
        <end position="303"/>
    </location>
</feature>
<dbReference type="PRINTS" id="PR00344">
    <property type="entry name" value="BCTRLSENSOR"/>
</dbReference>
<feature type="transmembrane region" description="Helical" evidence="8">
    <location>
        <begin position="57"/>
        <end position="81"/>
    </location>
</feature>
<dbReference type="PANTHER" id="PTHR24423">
    <property type="entry name" value="TWO-COMPONENT SENSOR HISTIDINE KINASE"/>
    <property type="match status" value="1"/>
</dbReference>
<dbReference type="EC" id="2.7.13.3" evidence="2"/>
<dbReference type="Pfam" id="PF25487">
    <property type="entry name" value="ETR1_N"/>
    <property type="match status" value="1"/>
</dbReference>
<feature type="coiled-coil region" evidence="7">
    <location>
        <begin position="149"/>
        <end position="194"/>
    </location>
</feature>
<evidence type="ECO:0000256" key="2">
    <source>
        <dbReference type="ARBA" id="ARBA00012438"/>
    </source>
</evidence>
<keyword evidence="7" id="KW-0175">Coiled coil</keyword>
<comment type="caution">
    <text evidence="10">The sequence shown here is derived from an EMBL/GenBank/DDBJ whole genome shotgun (WGS) entry which is preliminary data.</text>
</comment>
<evidence type="ECO:0000256" key="6">
    <source>
        <dbReference type="ARBA" id="ARBA00022840"/>
    </source>
</evidence>
<feature type="transmembrane region" description="Helical" evidence="8">
    <location>
        <begin position="24"/>
        <end position="45"/>
    </location>
</feature>
<dbReference type="InterPro" id="IPR036890">
    <property type="entry name" value="HATPase_C_sf"/>
</dbReference>
<evidence type="ECO:0000256" key="4">
    <source>
        <dbReference type="ARBA" id="ARBA00022723"/>
    </source>
</evidence>
<dbReference type="InterPro" id="IPR003594">
    <property type="entry name" value="HATPase_dom"/>
</dbReference>
<dbReference type="EMBL" id="JBBUTH010000008">
    <property type="protein sequence ID" value="MEK8051801.1"/>
    <property type="molecule type" value="Genomic_DNA"/>
</dbReference>
<organism evidence="10 11">
    <name type="scientific">Pseudaquabacterium inlustre</name>
    <dbReference type="NCBI Taxonomy" id="2984192"/>
    <lineage>
        <taxon>Bacteria</taxon>
        <taxon>Pseudomonadati</taxon>
        <taxon>Pseudomonadota</taxon>
        <taxon>Betaproteobacteria</taxon>
        <taxon>Burkholderiales</taxon>
        <taxon>Sphaerotilaceae</taxon>
        <taxon>Pseudaquabacterium</taxon>
    </lineage>
</organism>
<protein>
    <recommendedName>
        <fullName evidence="2">histidine kinase</fullName>
        <ecNumber evidence="2">2.7.13.3</ecNumber>
    </recommendedName>
</protein>
<keyword evidence="6 10" id="KW-0067">ATP-binding</keyword>
<feature type="domain" description="Histidine kinase" evidence="9">
    <location>
        <begin position="357"/>
        <end position="468"/>
    </location>
</feature>
<gene>
    <name evidence="10" type="ORF">AACH10_16235</name>
</gene>
<accession>A0ABU9CJ64</accession>
<evidence type="ECO:0000313" key="10">
    <source>
        <dbReference type="EMBL" id="MEK8051801.1"/>
    </source>
</evidence>
<dbReference type="GO" id="GO:0005524">
    <property type="term" value="F:ATP binding"/>
    <property type="evidence" value="ECO:0007669"/>
    <property type="project" value="UniProtKB-KW"/>
</dbReference>
<dbReference type="Proteomes" id="UP001365405">
    <property type="component" value="Unassembled WGS sequence"/>
</dbReference>
<keyword evidence="4" id="KW-0479">Metal-binding</keyword>
<keyword evidence="8" id="KW-0472">Membrane</keyword>
<evidence type="ECO:0000256" key="1">
    <source>
        <dbReference type="ARBA" id="ARBA00000085"/>
    </source>
</evidence>
<evidence type="ECO:0000256" key="7">
    <source>
        <dbReference type="SAM" id="Coils"/>
    </source>
</evidence>
<dbReference type="RefSeq" id="WP_341411498.1">
    <property type="nucleotide sequence ID" value="NZ_JBBUTH010000008.1"/>
</dbReference>
<dbReference type="Gene3D" id="1.10.287.130">
    <property type="match status" value="1"/>
</dbReference>
<evidence type="ECO:0000259" key="9">
    <source>
        <dbReference type="PROSITE" id="PS50109"/>
    </source>
</evidence>
<keyword evidence="11" id="KW-1185">Reference proteome</keyword>
<comment type="catalytic activity">
    <reaction evidence="1">
        <text>ATP + protein L-histidine = ADP + protein N-phospho-L-histidine.</text>
        <dbReference type="EC" id="2.7.13.3"/>
    </reaction>
</comment>
<dbReference type="SUPFAM" id="SSF55874">
    <property type="entry name" value="ATPase domain of HSP90 chaperone/DNA topoisomerase II/histidine kinase"/>
    <property type="match status" value="1"/>
</dbReference>
<dbReference type="InterPro" id="IPR058544">
    <property type="entry name" value="ETR1_N"/>
</dbReference>
<keyword evidence="8" id="KW-0812">Transmembrane</keyword>
<evidence type="ECO:0000256" key="3">
    <source>
        <dbReference type="ARBA" id="ARBA00022679"/>
    </source>
</evidence>
<evidence type="ECO:0000256" key="8">
    <source>
        <dbReference type="SAM" id="Phobius"/>
    </source>
</evidence>
<proteinExistence type="predicted"/>